<sequence>MRKSTAHVQQLQKMYSLDNGRLQGEAGWEKFPLFWFILFLSYQCTRKCRYCYALNQAGVGRQRLEMDEDTFAVLLDWIPDVWRRNNVKVNIVNFLGGEPLLRTDRIRKVMDVVYSHTDGMQGLVNTNADLVDTVNWDDLESIQWMTVNIADTSLEELARRMNVIRQRSNVINQTIAATLDEVNLERVVDITRFGMENGYRLRFYKNLFAAPGGEYHRKLLKKYHEVVDLLEKYIARGFNVHTTFLIDILIPSWDLPSSPYPCGRRLAVVFPDGTIGPCIRNHGFTTGTILDPDPLRRLQCAMFHYDGTRSDLPEDCRECPSRDVCQGGCPNDKLLVTGNSAGRSVACDLHREIIPRLQHLDSLQRRS</sequence>
<dbReference type="AlphaFoldDB" id="A0A840UZ84"/>
<organism evidence="8 9">
    <name type="scientific">Desulfoprunum benzoelyticum</name>
    <dbReference type="NCBI Taxonomy" id="1506996"/>
    <lineage>
        <taxon>Bacteria</taxon>
        <taxon>Pseudomonadati</taxon>
        <taxon>Thermodesulfobacteriota</taxon>
        <taxon>Desulfobulbia</taxon>
        <taxon>Desulfobulbales</taxon>
        <taxon>Desulfobulbaceae</taxon>
        <taxon>Desulfoprunum</taxon>
    </lineage>
</organism>
<dbReference type="InterPro" id="IPR007197">
    <property type="entry name" value="rSAM"/>
</dbReference>
<evidence type="ECO:0000256" key="3">
    <source>
        <dbReference type="ARBA" id="ARBA00022723"/>
    </source>
</evidence>
<dbReference type="SFLD" id="SFLDG01067">
    <property type="entry name" value="SPASM/twitch_domain_containing"/>
    <property type="match status" value="1"/>
</dbReference>
<evidence type="ECO:0000256" key="4">
    <source>
        <dbReference type="ARBA" id="ARBA00023004"/>
    </source>
</evidence>
<dbReference type="InterPro" id="IPR013785">
    <property type="entry name" value="Aldolase_TIM"/>
</dbReference>
<proteinExistence type="inferred from homology"/>
<comment type="similarity">
    <text evidence="6">Belongs to the radical SAM superfamily. Anaerobic sulfatase-maturating enzyme family.</text>
</comment>
<keyword evidence="4" id="KW-0408">Iron</keyword>
<dbReference type="EMBL" id="JACHEO010000001">
    <property type="protein sequence ID" value="MBB5346301.1"/>
    <property type="molecule type" value="Genomic_DNA"/>
</dbReference>
<dbReference type="PANTHER" id="PTHR43273:SF3">
    <property type="entry name" value="ANAEROBIC SULFATASE-MATURATING ENZYME HOMOLOG ASLB-RELATED"/>
    <property type="match status" value="1"/>
</dbReference>
<keyword evidence="5" id="KW-0411">Iron-sulfur</keyword>
<evidence type="ECO:0000256" key="2">
    <source>
        <dbReference type="ARBA" id="ARBA00022691"/>
    </source>
</evidence>
<evidence type="ECO:0000256" key="1">
    <source>
        <dbReference type="ARBA" id="ARBA00001966"/>
    </source>
</evidence>
<dbReference type="GO" id="GO:0051536">
    <property type="term" value="F:iron-sulfur cluster binding"/>
    <property type="evidence" value="ECO:0007669"/>
    <property type="project" value="UniProtKB-KW"/>
</dbReference>
<reference evidence="8 9" key="1">
    <citation type="submission" date="2020-08" db="EMBL/GenBank/DDBJ databases">
        <title>Genomic Encyclopedia of Type Strains, Phase IV (KMG-IV): sequencing the most valuable type-strain genomes for metagenomic binning, comparative biology and taxonomic classification.</title>
        <authorList>
            <person name="Goeker M."/>
        </authorList>
    </citation>
    <scope>NUCLEOTIDE SEQUENCE [LARGE SCALE GENOMIC DNA]</scope>
    <source>
        <strain evidence="8 9">DSM 28570</strain>
    </source>
</reference>
<dbReference type="SFLD" id="SFLDS00029">
    <property type="entry name" value="Radical_SAM"/>
    <property type="match status" value="1"/>
</dbReference>
<dbReference type="Proteomes" id="UP000539642">
    <property type="component" value="Unassembled WGS sequence"/>
</dbReference>
<dbReference type="CDD" id="cd01335">
    <property type="entry name" value="Radical_SAM"/>
    <property type="match status" value="1"/>
</dbReference>
<evidence type="ECO:0000313" key="9">
    <source>
        <dbReference type="Proteomes" id="UP000539642"/>
    </source>
</evidence>
<dbReference type="RefSeq" id="WP_183347022.1">
    <property type="nucleotide sequence ID" value="NZ_JACHEO010000001.1"/>
</dbReference>
<dbReference type="PANTHER" id="PTHR43273">
    <property type="entry name" value="ANAEROBIC SULFATASE-MATURATING ENZYME HOMOLOG ASLB-RELATED"/>
    <property type="match status" value="1"/>
</dbReference>
<evidence type="ECO:0000256" key="6">
    <source>
        <dbReference type="ARBA" id="ARBA00023601"/>
    </source>
</evidence>
<evidence type="ECO:0000313" key="8">
    <source>
        <dbReference type="EMBL" id="MBB5346301.1"/>
    </source>
</evidence>
<keyword evidence="9" id="KW-1185">Reference proteome</keyword>
<dbReference type="SUPFAM" id="SSF102114">
    <property type="entry name" value="Radical SAM enzymes"/>
    <property type="match status" value="1"/>
</dbReference>
<dbReference type="GO" id="GO:0016491">
    <property type="term" value="F:oxidoreductase activity"/>
    <property type="evidence" value="ECO:0007669"/>
    <property type="project" value="InterPro"/>
</dbReference>
<dbReference type="Pfam" id="PF04055">
    <property type="entry name" value="Radical_SAM"/>
    <property type="match status" value="1"/>
</dbReference>
<evidence type="ECO:0000259" key="7">
    <source>
        <dbReference type="Pfam" id="PF04055"/>
    </source>
</evidence>
<dbReference type="InterPro" id="IPR058240">
    <property type="entry name" value="rSAM_sf"/>
</dbReference>
<dbReference type="NCBIfam" id="TIGR04085">
    <property type="entry name" value="rSAM_more_4Fe4S"/>
    <property type="match status" value="1"/>
</dbReference>
<name>A0A840UZ84_9BACT</name>
<dbReference type="InterPro" id="IPR023885">
    <property type="entry name" value="4Fe4S-binding_SPASM_dom"/>
</dbReference>
<accession>A0A840UZ84</accession>
<dbReference type="InterPro" id="IPR023867">
    <property type="entry name" value="Sulphatase_maturase_rSAM"/>
</dbReference>
<comment type="cofactor">
    <cofactor evidence="1">
        <name>[4Fe-4S] cluster</name>
        <dbReference type="ChEBI" id="CHEBI:49883"/>
    </cofactor>
</comment>
<keyword evidence="2" id="KW-0949">S-adenosyl-L-methionine</keyword>
<protein>
    <recommendedName>
        <fullName evidence="7">Radical SAM core domain-containing protein</fullName>
    </recommendedName>
</protein>
<comment type="caution">
    <text evidence="8">The sequence shown here is derived from an EMBL/GenBank/DDBJ whole genome shotgun (WGS) entry which is preliminary data.</text>
</comment>
<dbReference type="GO" id="GO:0046872">
    <property type="term" value="F:metal ion binding"/>
    <property type="evidence" value="ECO:0007669"/>
    <property type="project" value="UniProtKB-KW"/>
</dbReference>
<evidence type="ECO:0000256" key="5">
    <source>
        <dbReference type="ARBA" id="ARBA00023014"/>
    </source>
</evidence>
<feature type="domain" description="Radical SAM core" evidence="7">
    <location>
        <begin position="41"/>
        <end position="177"/>
    </location>
</feature>
<dbReference type="Gene3D" id="3.20.20.70">
    <property type="entry name" value="Aldolase class I"/>
    <property type="match status" value="2"/>
</dbReference>
<gene>
    <name evidence="8" type="ORF">HNQ81_000008</name>
</gene>
<keyword evidence="3" id="KW-0479">Metal-binding</keyword>